<dbReference type="AlphaFoldDB" id="A0A445EDK2"/>
<gene>
    <name evidence="1" type="ORF">Ahy_A02g007875</name>
</gene>
<evidence type="ECO:0000313" key="1">
    <source>
        <dbReference type="EMBL" id="RYR73507.1"/>
    </source>
</evidence>
<dbReference type="Proteomes" id="UP000289738">
    <property type="component" value="Chromosome A02"/>
</dbReference>
<accession>A0A445EDK2</accession>
<proteinExistence type="predicted"/>
<name>A0A445EDK2_ARAHY</name>
<keyword evidence="2" id="KW-1185">Reference proteome</keyword>
<evidence type="ECO:0000313" key="2">
    <source>
        <dbReference type="Proteomes" id="UP000289738"/>
    </source>
</evidence>
<organism evidence="1 2">
    <name type="scientific">Arachis hypogaea</name>
    <name type="common">Peanut</name>
    <dbReference type="NCBI Taxonomy" id="3818"/>
    <lineage>
        <taxon>Eukaryota</taxon>
        <taxon>Viridiplantae</taxon>
        <taxon>Streptophyta</taxon>
        <taxon>Embryophyta</taxon>
        <taxon>Tracheophyta</taxon>
        <taxon>Spermatophyta</taxon>
        <taxon>Magnoliopsida</taxon>
        <taxon>eudicotyledons</taxon>
        <taxon>Gunneridae</taxon>
        <taxon>Pentapetalae</taxon>
        <taxon>rosids</taxon>
        <taxon>fabids</taxon>
        <taxon>Fabales</taxon>
        <taxon>Fabaceae</taxon>
        <taxon>Papilionoideae</taxon>
        <taxon>50 kb inversion clade</taxon>
        <taxon>dalbergioids sensu lato</taxon>
        <taxon>Dalbergieae</taxon>
        <taxon>Pterocarpus clade</taxon>
        <taxon>Arachis</taxon>
    </lineage>
</organism>
<dbReference type="EMBL" id="SDMP01000002">
    <property type="protein sequence ID" value="RYR73507.1"/>
    <property type="molecule type" value="Genomic_DNA"/>
</dbReference>
<protein>
    <submittedName>
        <fullName evidence="1">Uncharacterized protein</fullName>
    </submittedName>
</protein>
<sequence length="158" mass="17155">MEFSVSIGLFKVHPLVMVNISDHYTRKSLSSTFPIQIRALLPIPLLHVALGDMAELATTNTKGLGVTSPIFSEAQALEDKSSSPLGSPTKKSFVAGWRLSLSFFDLAYNALNATHLASSKRISRRMSEVAGVGKKPWRVGVNGNNFINTGNRNLKINA</sequence>
<comment type="caution">
    <text evidence="1">The sequence shown here is derived from an EMBL/GenBank/DDBJ whole genome shotgun (WGS) entry which is preliminary data.</text>
</comment>
<reference evidence="1 2" key="1">
    <citation type="submission" date="2019-01" db="EMBL/GenBank/DDBJ databases">
        <title>Sequencing of cultivated peanut Arachis hypogaea provides insights into genome evolution and oil improvement.</title>
        <authorList>
            <person name="Chen X."/>
        </authorList>
    </citation>
    <scope>NUCLEOTIDE SEQUENCE [LARGE SCALE GENOMIC DNA]</scope>
    <source>
        <strain evidence="2">cv. Fuhuasheng</strain>
        <tissue evidence="1">Leaves</tissue>
    </source>
</reference>